<proteinExistence type="predicted"/>
<evidence type="ECO:0000313" key="1">
    <source>
        <dbReference type="EMBL" id="KRM72054.1"/>
    </source>
</evidence>
<dbReference type="InterPro" id="IPR011067">
    <property type="entry name" value="Plasmid_toxin/cell-grow_inhib"/>
</dbReference>
<comment type="caution">
    <text evidence="1">The sequence shown here is derived from an EMBL/GenBank/DDBJ whole genome shotgun (WGS) entry which is preliminary data.</text>
</comment>
<reference evidence="1 2" key="1">
    <citation type="journal article" date="2015" name="Genome Announc.">
        <title>Expanding the biotechnology potential of lactobacilli through comparative genomics of 213 strains and associated genera.</title>
        <authorList>
            <person name="Sun Z."/>
            <person name="Harris H.M."/>
            <person name="McCann A."/>
            <person name="Guo C."/>
            <person name="Argimon S."/>
            <person name="Zhang W."/>
            <person name="Yang X."/>
            <person name="Jeffery I.B."/>
            <person name="Cooney J.C."/>
            <person name="Kagawa T.F."/>
            <person name="Liu W."/>
            <person name="Song Y."/>
            <person name="Salvetti E."/>
            <person name="Wrobel A."/>
            <person name="Rasinkangas P."/>
            <person name="Parkhill J."/>
            <person name="Rea M.C."/>
            <person name="O'Sullivan O."/>
            <person name="Ritari J."/>
            <person name="Douillard F.P."/>
            <person name="Paul Ross R."/>
            <person name="Yang R."/>
            <person name="Briner A.E."/>
            <person name="Felis G.E."/>
            <person name="de Vos W.M."/>
            <person name="Barrangou R."/>
            <person name="Klaenhammer T.R."/>
            <person name="Caufield P.W."/>
            <person name="Cui Y."/>
            <person name="Zhang H."/>
            <person name="O'Toole P.W."/>
        </authorList>
    </citation>
    <scope>NUCLEOTIDE SEQUENCE [LARGE SCALE GENOMIC DNA]</scope>
    <source>
        <strain evidence="1 2">DSM 23927</strain>
    </source>
</reference>
<dbReference type="EMBL" id="AYZQ01000002">
    <property type="protein sequence ID" value="KRM72054.1"/>
    <property type="molecule type" value="Genomic_DNA"/>
</dbReference>
<gene>
    <name evidence="1" type="ORF">FC34_GL001037</name>
</gene>
<dbReference type="OrthoDB" id="2223833at2"/>
<name>A0A0R2B7J9_9LACO</name>
<keyword evidence="2" id="KW-1185">Reference proteome</keyword>
<protein>
    <recommendedName>
        <fullName evidence="3">PemK-like protein</fullName>
    </recommendedName>
</protein>
<accession>A0A0R2B7J9</accession>
<dbReference type="STRING" id="1423727.FC34_GL001037"/>
<dbReference type="Gene3D" id="2.30.30.110">
    <property type="match status" value="1"/>
</dbReference>
<evidence type="ECO:0008006" key="3">
    <source>
        <dbReference type="Google" id="ProtNLM"/>
    </source>
</evidence>
<dbReference type="RefSeq" id="WP_057894325.1">
    <property type="nucleotide sequence ID" value="NZ_AYZQ01000002.1"/>
</dbReference>
<dbReference type="Proteomes" id="UP000051672">
    <property type="component" value="Unassembled WGS sequence"/>
</dbReference>
<dbReference type="AlphaFoldDB" id="A0A0R2B7J9"/>
<evidence type="ECO:0000313" key="2">
    <source>
        <dbReference type="Proteomes" id="UP000051672"/>
    </source>
</evidence>
<dbReference type="SUPFAM" id="SSF50118">
    <property type="entry name" value="Cell growth inhibitor/plasmid maintenance toxic component"/>
    <property type="match status" value="1"/>
</dbReference>
<dbReference type="PATRIC" id="fig|1423727.3.peg.1045"/>
<sequence>MEPLEIYIADVPYDDNAGEKWRPALILTVGALETGILKITSQYADKSEEIQALYYPIQDWQAAGLKKASYIDTHKMYQIPTNVLQNKQPIGHLQTLDAVGLSRLVRQNAQHRAEERVVEE</sequence>
<organism evidence="1 2">
    <name type="scientific">Lacticaseibacillus brantae DSM 23927</name>
    <dbReference type="NCBI Taxonomy" id="1423727"/>
    <lineage>
        <taxon>Bacteria</taxon>
        <taxon>Bacillati</taxon>
        <taxon>Bacillota</taxon>
        <taxon>Bacilli</taxon>
        <taxon>Lactobacillales</taxon>
        <taxon>Lactobacillaceae</taxon>
        <taxon>Lacticaseibacillus</taxon>
    </lineage>
</organism>